<dbReference type="Proteomes" id="UP000440513">
    <property type="component" value="Unassembled WGS sequence"/>
</dbReference>
<sequence>MANQHIVPNNGQWQVKRENATRATKTFDTQKEAIAYGRNIAIHQESELVIHDRHGRIRDKDSYGNDPCPPKDTRF</sequence>
<feature type="region of interest" description="Disordered" evidence="1">
    <location>
        <begin position="53"/>
        <end position="75"/>
    </location>
</feature>
<dbReference type="RefSeq" id="WP_154433238.1">
    <property type="nucleotide sequence ID" value="NZ_VUMS01000061.1"/>
</dbReference>
<dbReference type="Pfam" id="PF09954">
    <property type="entry name" value="DUF2188"/>
    <property type="match status" value="1"/>
</dbReference>
<comment type="caution">
    <text evidence="2">The sequence shown here is derived from an EMBL/GenBank/DDBJ whole genome shotgun (WGS) entry which is preliminary data.</text>
</comment>
<accession>A0A7X2TM07</accession>
<evidence type="ECO:0000313" key="3">
    <source>
        <dbReference type="Proteomes" id="UP000440513"/>
    </source>
</evidence>
<dbReference type="EMBL" id="VUMS01000061">
    <property type="protein sequence ID" value="MST67941.1"/>
    <property type="molecule type" value="Genomic_DNA"/>
</dbReference>
<keyword evidence="3" id="KW-1185">Reference proteome</keyword>
<proteinExistence type="predicted"/>
<name>A0A7X2TM07_9FIRM</name>
<dbReference type="AlphaFoldDB" id="A0A7X2TM07"/>
<protein>
    <submittedName>
        <fullName evidence="2">DUF2188 domain-containing protein</fullName>
    </submittedName>
</protein>
<reference evidence="2 3" key="1">
    <citation type="submission" date="2019-08" db="EMBL/GenBank/DDBJ databases">
        <title>In-depth cultivation of the pig gut microbiome towards novel bacterial diversity and tailored functional studies.</title>
        <authorList>
            <person name="Wylensek D."/>
            <person name="Hitch T.C.A."/>
            <person name="Clavel T."/>
        </authorList>
    </citation>
    <scope>NUCLEOTIDE SEQUENCE [LARGE SCALE GENOMIC DNA]</scope>
    <source>
        <strain evidence="2 3">BSM-380-WT-5A</strain>
    </source>
</reference>
<organism evidence="2 3">
    <name type="scientific">Oliverpabstia intestinalis</name>
    <dbReference type="NCBI Taxonomy" id="2606633"/>
    <lineage>
        <taxon>Bacteria</taxon>
        <taxon>Bacillati</taxon>
        <taxon>Bacillota</taxon>
        <taxon>Clostridia</taxon>
        <taxon>Lachnospirales</taxon>
        <taxon>Lachnospiraceae</taxon>
        <taxon>Oliverpabstia</taxon>
    </lineage>
</organism>
<gene>
    <name evidence="2" type="ORF">FYJ57_14865</name>
</gene>
<evidence type="ECO:0000313" key="2">
    <source>
        <dbReference type="EMBL" id="MST67941.1"/>
    </source>
</evidence>
<evidence type="ECO:0000256" key="1">
    <source>
        <dbReference type="SAM" id="MobiDB-lite"/>
    </source>
</evidence>
<dbReference type="InterPro" id="IPR018691">
    <property type="entry name" value="DUF2188"/>
</dbReference>